<dbReference type="Proteomes" id="UP001501470">
    <property type="component" value="Unassembled WGS sequence"/>
</dbReference>
<gene>
    <name evidence="1" type="ORF">GCM10009827_071920</name>
</gene>
<comment type="caution">
    <text evidence="1">The sequence shown here is derived from an EMBL/GenBank/DDBJ whole genome shotgun (WGS) entry which is preliminary data.</text>
</comment>
<accession>A0ABP4MD48</accession>
<proteinExistence type="predicted"/>
<dbReference type="EMBL" id="BAAAQD010000016">
    <property type="protein sequence ID" value="GAA1542046.1"/>
    <property type="molecule type" value="Genomic_DNA"/>
</dbReference>
<keyword evidence="2" id="KW-1185">Reference proteome</keyword>
<evidence type="ECO:0000313" key="1">
    <source>
        <dbReference type="EMBL" id="GAA1542046.1"/>
    </source>
</evidence>
<organism evidence="1 2">
    <name type="scientific">Dactylosporangium maewongense</name>
    <dbReference type="NCBI Taxonomy" id="634393"/>
    <lineage>
        <taxon>Bacteria</taxon>
        <taxon>Bacillati</taxon>
        <taxon>Actinomycetota</taxon>
        <taxon>Actinomycetes</taxon>
        <taxon>Micromonosporales</taxon>
        <taxon>Micromonosporaceae</taxon>
        <taxon>Dactylosporangium</taxon>
    </lineage>
</organism>
<reference evidence="2" key="1">
    <citation type="journal article" date="2019" name="Int. J. Syst. Evol. Microbiol.">
        <title>The Global Catalogue of Microorganisms (GCM) 10K type strain sequencing project: providing services to taxonomists for standard genome sequencing and annotation.</title>
        <authorList>
            <consortium name="The Broad Institute Genomics Platform"/>
            <consortium name="The Broad Institute Genome Sequencing Center for Infectious Disease"/>
            <person name="Wu L."/>
            <person name="Ma J."/>
        </authorList>
    </citation>
    <scope>NUCLEOTIDE SEQUENCE [LARGE SCALE GENOMIC DNA]</scope>
    <source>
        <strain evidence="2">JCM 15933</strain>
    </source>
</reference>
<evidence type="ECO:0000313" key="2">
    <source>
        <dbReference type="Proteomes" id="UP001501470"/>
    </source>
</evidence>
<protein>
    <submittedName>
        <fullName evidence="1">Uncharacterized protein</fullName>
    </submittedName>
</protein>
<sequence length="113" mass="11491">MPSKIAENIPAGYGGTASAGQHVRRFGSVPAAGAGFSSSGLHDGCGDHSSGTHDPVGDMSSALSGSVRYLSVAARLRDLILIDVYVPGSSRRPNAIARLSATAAGMRSPRRAI</sequence>
<name>A0ABP4MD48_9ACTN</name>